<proteinExistence type="predicted"/>
<keyword evidence="6" id="KW-1185">Reference proteome</keyword>
<dbReference type="SUPFAM" id="SSF48008">
    <property type="entry name" value="GntR ligand-binding domain-like"/>
    <property type="match status" value="1"/>
</dbReference>
<dbReference type="CDD" id="cd07377">
    <property type="entry name" value="WHTH_GntR"/>
    <property type="match status" value="1"/>
</dbReference>
<dbReference type="InterPro" id="IPR000524">
    <property type="entry name" value="Tscrpt_reg_HTH_GntR"/>
</dbReference>
<keyword evidence="3" id="KW-0804">Transcription</keyword>
<dbReference type="InterPro" id="IPR036390">
    <property type="entry name" value="WH_DNA-bd_sf"/>
</dbReference>
<evidence type="ECO:0000256" key="2">
    <source>
        <dbReference type="ARBA" id="ARBA00023125"/>
    </source>
</evidence>
<gene>
    <name evidence="5" type="ORF">K8F61_11020</name>
</gene>
<evidence type="ECO:0000313" key="6">
    <source>
        <dbReference type="Proteomes" id="UP001199642"/>
    </source>
</evidence>
<dbReference type="Pfam" id="PF07729">
    <property type="entry name" value="FCD"/>
    <property type="match status" value="1"/>
</dbReference>
<dbReference type="Gene3D" id="1.10.10.10">
    <property type="entry name" value="Winged helix-like DNA-binding domain superfamily/Winged helix DNA-binding domain"/>
    <property type="match status" value="1"/>
</dbReference>
<evidence type="ECO:0000256" key="1">
    <source>
        <dbReference type="ARBA" id="ARBA00023015"/>
    </source>
</evidence>
<dbReference type="PRINTS" id="PR00035">
    <property type="entry name" value="HTHGNTR"/>
</dbReference>
<keyword evidence="1" id="KW-0805">Transcription regulation</keyword>
<dbReference type="EMBL" id="CP082781">
    <property type="protein sequence ID" value="UGS25223.1"/>
    <property type="molecule type" value="Genomic_DNA"/>
</dbReference>
<dbReference type="RefSeq" id="WP_067244062.1">
    <property type="nucleotide sequence ID" value="NZ_CP082781.1"/>
</dbReference>
<dbReference type="InterPro" id="IPR011711">
    <property type="entry name" value="GntR_C"/>
</dbReference>
<evidence type="ECO:0000313" key="5">
    <source>
        <dbReference type="EMBL" id="UGS25223.1"/>
    </source>
</evidence>
<dbReference type="PANTHER" id="PTHR43537">
    <property type="entry name" value="TRANSCRIPTIONAL REGULATOR, GNTR FAMILY"/>
    <property type="match status" value="1"/>
</dbReference>
<dbReference type="SUPFAM" id="SSF46785">
    <property type="entry name" value="Winged helix' DNA-binding domain"/>
    <property type="match status" value="1"/>
</dbReference>
<name>A0ABY3RQJ2_9MICO</name>
<dbReference type="Gene3D" id="1.20.120.530">
    <property type="entry name" value="GntR ligand-binding domain-like"/>
    <property type="match status" value="1"/>
</dbReference>
<organism evidence="5 6">
    <name type="scientific">Microbacterium resistens</name>
    <dbReference type="NCBI Taxonomy" id="156977"/>
    <lineage>
        <taxon>Bacteria</taxon>
        <taxon>Bacillati</taxon>
        <taxon>Actinomycetota</taxon>
        <taxon>Actinomycetes</taxon>
        <taxon>Micrococcales</taxon>
        <taxon>Microbacteriaceae</taxon>
        <taxon>Microbacterium</taxon>
    </lineage>
</organism>
<dbReference type="InterPro" id="IPR036388">
    <property type="entry name" value="WH-like_DNA-bd_sf"/>
</dbReference>
<dbReference type="SMART" id="SM00345">
    <property type="entry name" value="HTH_GNTR"/>
    <property type="match status" value="1"/>
</dbReference>
<sequence length="233" mass="25740">MVTQQGWFASHRELPRSSAAESILDDLREGIRSKSLEVGARLPSEQDLARHYGVSRPVVREALRSAQALGLTQTRTGSGTYVISETPRPSQRFGEYSTRDLVESRPAIEVPAARLAALRRSDEQAAALLDICTRMEEERQAREWVRLDSLFHASIAAASGNAVFSSVVADTREALSQQSEIINLVAHRREPSNREHRGIAEAIIRGDADGAARAMQEHLDYVEAVVRPMIDEG</sequence>
<reference evidence="5 6" key="1">
    <citation type="submission" date="2023-01" db="EMBL/GenBank/DDBJ databases">
        <title>Characterization of estradiol degrading bacteria Microbacterium sp. MZT7 and reveal degrading genes through genome analysis.</title>
        <authorList>
            <person name="Hao P."/>
            <person name="Gao Y."/>
        </authorList>
    </citation>
    <scope>NUCLEOTIDE SEQUENCE [LARGE SCALE GENOMIC DNA]</scope>
    <source>
        <strain evidence="5 6">MZT7</strain>
    </source>
</reference>
<protein>
    <submittedName>
        <fullName evidence="5">FadR family transcriptional regulator</fullName>
    </submittedName>
</protein>
<feature type="domain" description="HTH gntR-type" evidence="4">
    <location>
        <begin position="17"/>
        <end position="85"/>
    </location>
</feature>
<dbReference type="Pfam" id="PF00392">
    <property type="entry name" value="GntR"/>
    <property type="match status" value="1"/>
</dbReference>
<keyword evidence="2" id="KW-0238">DNA-binding</keyword>
<dbReference type="SMART" id="SM00895">
    <property type="entry name" value="FCD"/>
    <property type="match status" value="1"/>
</dbReference>
<dbReference type="InterPro" id="IPR008920">
    <property type="entry name" value="TF_FadR/GntR_C"/>
</dbReference>
<dbReference type="PROSITE" id="PS50949">
    <property type="entry name" value="HTH_GNTR"/>
    <property type="match status" value="1"/>
</dbReference>
<dbReference type="PANTHER" id="PTHR43537:SF24">
    <property type="entry name" value="GLUCONATE OPERON TRANSCRIPTIONAL REPRESSOR"/>
    <property type="match status" value="1"/>
</dbReference>
<evidence type="ECO:0000256" key="3">
    <source>
        <dbReference type="ARBA" id="ARBA00023163"/>
    </source>
</evidence>
<dbReference type="Proteomes" id="UP001199642">
    <property type="component" value="Chromosome"/>
</dbReference>
<evidence type="ECO:0000259" key="4">
    <source>
        <dbReference type="PROSITE" id="PS50949"/>
    </source>
</evidence>
<accession>A0ABY3RQJ2</accession>